<proteinExistence type="predicted"/>
<dbReference type="InterPro" id="IPR011990">
    <property type="entry name" value="TPR-like_helical_dom_sf"/>
</dbReference>
<dbReference type="Proteomes" id="UP000248544">
    <property type="component" value="Unassembled WGS sequence"/>
</dbReference>
<dbReference type="SMART" id="SM00530">
    <property type="entry name" value="HTH_XRE"/>
    <property type="match status" value="1"/>
</dbReference>
<dbReference type="Gene3D" id="1.25.40.10">
    <property type="entry name" value="Tetratricopeptide repeat domain"/>
    <property type="match status" value="1"/>
</dbReference>
<dbReference type="Pfam" id="PF01381">
    <property type="entry name" value="HTH_3"/>
    <property type="match status" value="1"/>
</dbReference>
<evidence type="ECO:0000256" key="1">
    <source>
        <dbReference type="ARBA" id="ARBA00023125"/>
    </source>
</evidence>
<dbReference type="CDD" id="cd00093">
    <property type="entry name" value="HTH_XRE"/>
    <property type="match status" value="1"/>
</dbReference>
<sequence>MSGRRQRLIQRRKTLGFSQEELAHALGVERSTVVRWESGEREPRPWHRPKLAAVLRVSLEDVDAYLACQADERPEAERLARALAEPAAVDLVTAAHRAERVQHLTAEYDSSPSTSLIADAGRCHSQVALLRASAPNRRIRRELCTSAAESATLMGRLVWDASQRRDHAVPVRYFDQAIDAAREAGDPMLEAHAQLRKGFVALYGTKNVREGLRLCEETVTAGRSPGNVLTGLGLLHVGEAYAMLGERRDCEKALGAAEDTLARLGRDDEARHLFSPSQFGRLAGSCYLFLGLNDKAERILAASARQPVRGKKSQAIVLGNLALARLRQGRAEEACGPLHEAIDLIEATRGGGGFNIAFTAGRELSPWRHERWAQEVGDRLFCLMAA</sequence>
<accession>A0A2W2F2E9</accession>
<feature type="domain" description="HTH cro/C1-type" evidence="2">
    <location>
        <begin position="8"/>
        <end position="62"/>
    </location>
</feature>
<evidence type="ECO:0000313" key="3">
    <source>
        <dbReference type="EMBL" id="PZG31086.1"/>
    </source>
</evidence>
<protein>
    <submittedName>
        <fullName evidence="3">Transcriptional regulator</fullName>
    </submittedName>
</protein>
<dbReference type="AlphaFoldDB" id="A0A2W2F2E9"/>
<evidence type="ECO:0000259" key="2">
    <source>
        <dbReference type="PROSITE" id="PS50943"/>
    </source>
</evidence>
<dbReference type="RefSeq" id="WP_111170834.1">
    <property type="nucleotide sequence ID" value="NZ_POUA01000333.1"/>
</dbReference>
<name>A0A2W2F2E9_9ACTN</name>
<keyword evidence="1" id="KW-0238">DNA-binding</keyword>
<dbReference type="PROSITE" id="PS50943">
    <property type="entry name" value="HTH_CROC1"/>
    <property type="match status" value="1"/>
</dbReference>
<dbReference type="InterPro" id="IPR010982">
    <property type="entry name" value="Lambda_DNA-bd_dom_sf"/>
</dbReference>
<dbReference type="EMBL" id="POUA01000333">
    <property type="protein sequence ID" value="PZG31086.1"/>
    <property type="molecule type" value="Genomic_DNA"/>
</dbReference>
<dbReference type="Gene3D" id="1.10.260.40">
    <property type="entry name" value="lambda repressor-like DNA-binding domains"/>
    <property type="match status" value="1"/>
</dbReference>
<organism evidence="3 4">
    <name type="scientific">Spongiactinospora gelatinilytica</name>
    <dbReference type="NCBI Taxonomy" id="2666298"/>
    <lineage>
        <taxon>Bacteria</taxon>
        <taxon>Bacillati</taxon>
        <taxon>Actinomycetota</taxon>
        <taxon>Actinomycetes</taxon>
        <taxon>Streptosporangiales</taxon>
        <taxon>Streptosporangiaceae</taxon>
        <taxon>Spongiactinospora</taxon>
    </lineage>
</organism>
<gene>
    <name evidence="3" type="ORF">C1I98_30435</name>
</gene>
<dbReference type="GO" id="GO:0003677">
    <property type="term" value="F:DNA binding"/>
    <property type="evidence" value="ECO:0007669"/>
    <property type="project" value="UniProtKB-KW"/>
</dbReference>
<dbReference type="PANTHER" id="PTHR46558">
    <property type="entry name" value="TRACRIPTIONAL REGULATORY PROTEIN-RELATED-RELATED"/>
    <property type="match status" value="1"/>
</dbReference>
<keyword evidence="4" id="KW-1185">Reference proteome</keyword>
<comment type="caution">
    <text evidence="3">The sequence shown here is derived from an EMBL/GenBank/DDBJ whole genome shotgun (WGS) entry which is preliminary data.</text>
</comment>
<reference evidence="3 4" key="1">
    <citation type="submission" date="2018-01" db="EMBL/GenBank/DDBJ databases">
        <title>Draft genome sequence of Sphaerisporangium sp. 7K107.</title>
        <authorList>
            <person name="Sahin N."/>
            <person name="Saygin H."/>
            <person name="Ay H."/>
        </authorList>
    </citation>
    <scope>NUCLEOTIDE SEQUENCE [LARGE SCALE GENOMIC DNA]</scope>
    <source>
        <strain evidence="3 4">7K107</strain>
    </source>
</reference>
<evidence type="ECO:0000313" key="4">
    <source>
        <dbReference type="Proteomes" id="UP000248544"/>
    </source>
</evidence>
<dbReference type="SUPFAM" id="SSF47413">
    <property type="entry name" value="lambda repressor-like DNA-binding domains"/>
    <property type="match status" value="1"/>
</dbReference>
<dbReference type="PANTHER" id="PTHR46558:SF11">
    <property type="entry name" value="HTH-TYPE TRANSCRIPTIONAL REGULATOR XRE"/>
    <property type="match status" value="1"/>
</dbReference>
<dbReference type="InterPro" id="IPR001387">
    <property type="entry name" value="Cro/C1-type_HTH"/>
</dbReference>